<accession>A0A1N6LY59</accession>
<dbReference type="EMBL" id="LN871599">
    <property type="protein sequence ID" value="SIO73801.1"/>
    <property type="molecule type" value="Genomic_DNA"/>
</dbReference>
<sequence length="451" mass="52453">MFVAFRNIAKHIAPRYSTNFVKCRKFTHQITQDTSTNVNNKLQAFGLQFGEKVFSDLTKISTLEPRKFREFIESLTNTRVNDLLVWSKCSDYCIKNAHKFKYFDMTIILDCFNQMGINDSTMLVTFAPLLIKHSPLMDPRHYVTIMTAYHSANKLHKSLFTEIFYQISRKAESYYNTEYVELLNCLVKLNIENRDLLNVLAKAIARNICDLRYTHICQIAAAFRALKMSDDIFYYLLDNWQQKELMYMSIQEIFDAFTILKQTDLVWPVYYEDLQQTLIKRTKEMIGEEDIDQLSAPFDSLNVLYMYNLLSVEFLKALAKWCARAVYRPPNRSQKRPLSTQLVQLSDLFKSFGLEDDKYLSKAILKFVTSDGGIKIEPKQSIPVQYKRGRRYIKAPDPLVSDLRPNSASMNTSTGTITDAVHHSTFVTHRARKHRIPSTSSCKKVSIKIKQ</sequence>
<reference evidence="2 3" key="3">
    <citation type="journal article" date="2016" name="Sci. Rep.">
        <title>Genome-wide diversity and gene expression profiling of Babesia microti isolates identify polymorphic genes that mediate host-pathogen interactions.</title>
        <authorList>
            <person name="Silva J.C."/>
            <person name="Cornillot E."/>
            <person name="McCracken C."/>
            <person name="Usmani-Brown S."/>
            <person name="Dwivedi A."/>
            <person name="Ifeonu O.O."/>
            <person name="Crabtree J."/>
            <person name="Gotia H.T."/>
            <person name="Virji A.Z."/>
            <person name="Reynes C."/>
            <person name="Colinge J."/>
            <person name="Kumar V."/>
            <person name="Lawres L."/>
            <person name="Pazzi J.E."/>
            <person name="Pablo J.V."/>
            <person name="Hung C."/>
            <person name="Brancato J."/>
            <person name="Kumari P."/>
            <person name="Orvis J."/>
            <person name="Tretina K."/>
            <person name="Chibucos M."/>
            <person name="Ott S."/>
            <person name="Sadzewicz L."/>
            <person name="Sengamalay N."/>
            <person name="Shetty A.C."/>
            <person name="Su Q."/>
            <person name="Tallon L."/>
            <person name="Fraser C.M."/>
            <person name="Frutos R."/>
            <person name="Molina D.M."/>
            <person name="Krause P.J."/>
            <person name="Ben Mamoun C."/>
        </authorList>
    </citation>
    <scope>NUCLEOTIDE SEQUENCE [LARGE SCALE GENOMIC DNA]</scope>
    <source>
        <strain evidence="2 3">RI</strain>
    </source>
</reference>
<name>A0A1N6LY59_BABMR</name>
<protein>
    <recommendedName>
        <fullName evidence="1">RNA-editing substrate-binding complex 6 protein domain-containing protein</fullName>
    </recommendedName>
</protein>
<dbReference type="VEuPathDB" id="PiroplasmaDB:BmR1_04g08295"/>
<reference evidence="2 3" key="2">
    <citation type="journal article" date="2013" name="PLoS ONE">
        <title>Whole genome mapping and re-organization of the nuclear and mitochondrial genomes of Babesia microti isolates.</title>
        <authorList>
            <person name="Cornillot E."/>
            <person name="Dassouli A."/>
            <person name="Garg A."/>
            <person name="Pachikara N."/>
            <person name="Randazzo S."/>
            <person name="Depoix D."/>
            <person name="Carcy B."/>
            <person name="Delbecq S."/>
            <person name="Frutos R."/>
            <person name="Silva J.C."/>
            <person name="Sutton R."/>
            <person name="Krause P.J."/>
            <person name="Mamoun C.B."/>
        </authorList>
    </citation>
    <scope>NUCLEOTIDE SEQUENCE [LARGE SCALE GENOMIC DNA]</scope>
    <source>
        <strain evidence="2 3">RI</strain>
    </source>
</reference>
<dbReference type="RefSeq" id="XP_021337860.1">
    <property type="nucleotide sequence ID" value="XM_021482675.1"/>
</dbReference>
<dbReference type="InterPro" id="IPR058917">
    <property type="entry name" value="RESC6_dom"/>
</dbReference>
<gene>
    <name evidence="2" type="ORF">BmR1_04g08295</name>
</gene>
<dbReference type="Proteomes" id="UP000002899">
    <property type="component" value="Chromosome IV"/>
</dbReference>
<feature type="domain" description="RNA-editing substrate-binding complex 6 protein" evidence="1">
    <location>
        <begin position="82"/>
        <end position="304"/>
    </location>
</feature>
<dbReference type="GeneID" id="24426296"/>
<evidence type="ECO:0000313" key="2">
    <source>
        <dbReference type="EMBL" id="SIO73801.1"/>
    </source>
</evidence>
<evidence type="ECO:0000259" key="1">
    <source>
        <dbReference type="Pfam" id="PF26188"/>
    </source>
</evidence>
<evidence type="ECO:0000313" key="3">
    <source>
        <dbReference type="Proteomes" id="UP000002899"/>
    </source>
</evidence>
<dbReference type="KEGG" id="bmic:BmR1_04g08295"/>
<proteinExistence type="predicted"/>
<dbReference type="Pfam" id="PF26188">
    <property type="entry name" value="RESC6"/>
    <property type="match status" value="1"/>
</dbReference>
<organism evidence="2 3">
    <name type="scientific">Babesia microti (strain RI)</name>
    <dbReference type="NCBI Taxonomy" id="1133968"/>
    <lineage>
        <taxon>Eukaryota</taxon>
        <taxon>Sar</taxon>
        <taxon>Alveolata</taxon>
        <taxon>Apicomplexa</taxon>
        <taxon>Aconoidasida</taxon>
        <taxon>Piroplasmida</taxon>
        <taxon>Babesiidae</taxon>
        <taxon>Babesia</taxon>
    </lineage>
</organism>
<dbReference type="OrthoDB" id="10267436at2759"/>
<reference evidence="2 3" key="1">
    <citation type="journal article" date="2012" name="Nucleic Acids Res.">
        <title>Sequencing of the smallest Apicomplexan genome from the human pathogen Babesia microti.</title>
        <authorList>
            <person name="Cornillot E."/>
            <person name="Hadj-Kaddour K."/>
            <person name="Dassouli A."/>
            <person name="Noel B."/>
            <person name="Ranwez V."/>
            <person name="Vacherie B."/>
            <person name="Augagneur Y."/>
            <person name="Bres V."/>
            <person name="Duclos A."/>
            <person name="Randazzo S."/>
            <person name="Carcy B."/>
            <person name="Debierre-Grockiego F."/>
            <person name="Delbecq S."/>
            <person name="Moubri-Menage K."/>
            <person name="Shams-Eldin H."/>
            <person name="Usmani-Brown S."/>
            <person name="Bringaud F."/>
            <person name="Wincker P."/>
            <person name="Vivares C.P."/>
            <person name="Schwarz R.T."/>
            <person name="Schetters T.P."/>
            <person name="Krause P.J."/>
            <person name="Gorenflot A."/>
            <person name="Berry V."/>
            <person name="Barbe V."/>
            <person name="Ben Mamoun C."/>
        </authorList>
    </citation>
    <scope>NUCLEOTIDE SEQUENCE [LARGE SCALE GENOMIC DNA]</scope>
    <source>
        <strain evidence="2 3">RI</strain>
    </source>
</reference>
<keyword evidence="3" id="KW-1185">Reference proteome</keyword>
<dbReference type="AlphaFoldDB" id="A0A1N6LY59"/>